<organism evidence="3 4">
    <name type="scientific">Cupriavidus pinatubonensis</name>
    <dbReference type="NCBI Taxonomy" id="248026"/>
    <lineage>
        <taxon>Bacteria</taxon>
        <taxon>Pseudomonadati</taxon>
        <taxon>Pseudomonadota</taxon>
        <taxon>Betaproteobacteria</taxon>
        <taxon>Burkholderiales</taxon>
        <taxon>Burkholderiaceae</taxon>
        <taxon>Cupriavidus</taxon>
    </lineage>
</organism>
<evidence type="ECO:0000313" key="4">
    <source>
        <dbReference type="Proteomes" id="UP000701702"/>
    </source>
</evidence>
<keyword evidence="2" id="KW-0472">Membrane</keyword>
<protein>
    <submittedName>
        <fullName evidence="3">Uncharacterized protein</fullName>
    </submittedName>
</protein>
<keyword evidence="2" id="KW-0812">Transmembrane</keyword>
<keyword evidence="4" id="KW-1185">Reference proteome</keyword>
<proteinExistence type="predicted"/>
<evidence type="ECO:0000256" key="2">
    <source>
        <dbReference type="SAM" id="Phobius"/>
    </source>
</evidence>
<feature type="region of interest" description="Disordered" evidence="1">
    <location>
        <begin position="65"/>
        <end position="108"/>
    </location>
</feature>
<sequence>MGIPYNLAAGWVGGLLSTFVFAISAQTGSIFILSLVALYFFRETRDIDITTTNKVKERAADALAAGNMPSCPDDPHGRRGTTPGAHFSVTPPLSCKAATSCRSRSRSR</sequence>
<accession>A0ABM8Y493</accession>
<dbReference type="Proteomes" id="UP000701702">
    <property type="component" value="Unassembled WGS sequence"/>
</dbReference>
<reference evidence="3 4" key="1">
    <citation type="submission" date="2021-08" db="EMBL/GenBank/DDBJ databases">
        <authorList>
            <person name="Peeters C."/>
        </authorList>
    </citation>
    <scope>NUCLEOTIDE SEQUENCE [LARGE SCALE GENOMIC DNA]</scope>
    <source>
        <strain evidence="3 4">LMG 23994</strain>
    </source>
</reference>
<gene>
    <name evidence="3" type="ORF">LMG23994_07042</name>
</gene>
<feature type="transmembrane region" description="Helical" evidence="2">
    <location>
        <begin position="20"/>
        <end position="41"/>
    </location>
</feature>
<evidence type="ECO:0000256" key="1">
    <source>
        <dbReference type="SAM" id="MobiDB-lite"/>
    </source>
</evidence>
<keyword evidence="2" id="KW-1133">Transmembrane helix</keyword>
<name>A0ABM8Y493_9BURK</name>
<evidence type="ECO:0000313" key="3">
    <source>
        <dbReference type="EMBL" id="CAG9187597.1"/>
    </source>
</evidence>
<dbReference type="EMBL" id="CAJZAF010000083">
    <property type="protein sequence ID" value="CAG9187597.1"/>
    <property type="molecule type" value="Genomic_DNA"/>
</dbReference>
<comment type="caution">
    <text evidence="3">The sequence shown here is derived from an EMBL/GenBank/DDBJ whole genome shotgun (WGS) entry which is preliminary data.</text>
</comment>